<keyword evidence="5" id="KW-0564">Palmitate</keyword>
<dbReference type="Pfam" id="PF01497">
    <property type="entry name" value="Peripla_BP_2"/>
    <property type="match status" value="1"/>
</dbReference>
<sequence length="325" mass="35817">MYLFFIKKDEVITLKKLSLCFMAIIAVFVIAACGSKDAQSDAKKKETVAIQHSSGSTDVPKNPKKIVVFNFGVLDTLDQLGLGDRVVGLPKQNIPSYLKQYKDKKYESVGGLKEPDFEKIAELAPDLIIIEGRQAEQYDEFKRIAPTINIELDDQNYMKSFKENTESIGKIFGKEDAVKDALAKIDAQVEKTNKLAKEKGGKGLVVLTNDKHISAYGKGSRFGLVHDVLGVAPADQNIKASLHGQSVSSEYISEKNPDYLFVIDRSAAIGEKGSAKEVIENEIVKSTNAYKKGHIIYLDPGYWYLSGGGLESVSEMVKEIENGLK</sequence>
<evidence type="ECO:0000256" key="1">
    <source>
        <dbReference type="ARBA" id="ARBA00004193"/>
    </source>
</evidence>
<evidence type="ECO:0000313" key="8">
    <source>
        <dbReference type="EMBL" id="EME73992.1"/>
    </source>
</evidence>
<dbReference type="InterPro" id="IPR033870">
    <property type="entry name" value="FatB"/>
</dbReference>
<protein>
    <submittedName>
        <fullName evidence="8">Petrobactin ABC transporter substrate-binding protein YclQ</fullName>
    </submittedName>
</protein>
<keyword evidence="4" id="KW-0732">Signal</keyword>
<evidence type="ECO:0000256" key="4">
    <source>
        <dbReference type="ARBA" id="ARBA00022729"/>
    </source>
</evidence>
<dbReference type="GO" id="GO:0030288">
    <property type="term" value="C:outer membrane-bounded periplasmic space"/>
    <property type="evidence" value="ECO:0007669"/>
    <property type="project" value="TreeGrafter"/>
</dbReference>
<evidence type="ECO:0000259" key="7">
    <source>
        <dbReference type="PROSITE" id="PS50983"/>
    </source>
</evidence>
<dbReference type="eggNOG" id="COG4607">
    <property type="taxonomic scope" value="Bacteria"/>
</dbReference>
<comment type="similarity">
    <text evidence="2">Belongs to the bacterial solute-binding protein 8 family.</text>
</comment>
<dbReference type="PATRIC" id="fig|1274524.3.peg.2922"/>
<dbReference type="PROSITE" id="PS51257">
    <property type="entry name" value="PROKAR_LIPOPROTEIN"/>
    <property type="match status" value="1"/>
</dbReference>
<dbReference type="Proteomes" id="UP000011907">
    <property type="component" value="Unassembled WGS sequence"/>
</dbReference>
<accession>M5PDQ4</accession>
<evidence type="ECO:0000313" key="9">
    <source>
        <dbReference type="Proteomes" id="UP000011907"/>
    </source>
</evidence>
<evidence type="ECO:0000256" key="2">
    <source>
        <dbReference type="ARBA" id="ARBA00008814"/>
    </source>
</evidence>
<evidence type="ECO:0000256" key="5">
    <source>
        <dbReference type="ARBA" id="ARBA00023139"/>
    </source>
</evidence>
<dbReference type="PROSITE" id="PS50983">
    <property type="entry name" value="FE_B12_PBP"/>
    <property type="match status" value="1"/>
</dbReference>
<dbReference type="STRING" id="1274524.BSONL12_13546"/>
<dbReference type="InterPro" id="IPR002491">
    <property type="entry name" value="ABC_transptr_periplasmic_BD"/>
</dbReference>
<name>M5PDQ4_9BACI</name>
<proteinExistence type="inferred from homology"/>
<evidence type="ECO:0000256" key="6">
    <source>
        <dbReference type="ARBA" id="ARBA00023288"/>
    </source>
</evidence>
<dbReference type="PANTHER" id="PTHR30532:SF28">
    <property type="entry name" value="PETROBACTIN-BINDING PROTEIN YCLQ"/>
    <property type="match status" value="1"/>
</dbReference>
<dbReference type="CDD" id="cd01140">
    <property type="entry name" value="FatB"/>
    <property type="match status" value="1"/>
</dbReference>
<keyword evidence="6" id="KW-0449">Lipoprotein</keyword>
<gene>
    <name evidence="8" type="ORF">BSONL12_13546</name>
</gene>
<feature type="domain" description="Fe/B12 periplasmic-binding" evidence="7">
    <location>
        <begin position="65"/>
        <end position="325"/>
    </location>
</feature>
<evidence type="ECO:0000256" key="3">
    <source>
        <dbReference type="ARBA" id="ARBA00022448"/>
    </source>
</evidence>
<dbReference type="EMBL" id="AOFM01000008">
    <property type="protein sequence ID" value="EME73992.1"/>
    <property type="molecule type" value="Genomic_DNA"/>
</dbReference>
<dbReference type="AlphaFoldDB" id="M5PDQ4"/>
<keyword evidence="3" id="KW-0813">Transport</keyword>
<comment type="caution">
    <text evidence="8">The sequence shown here is derived from an EMBL/GenBank/DDBJ whole genome shotgun (WGS) entry which is preliminary data.</text>
</comment>
<reference evidence="8 9" key="1">
    <citation type="journal article" date="2013" name="Genome Announc.">
        <title>Draft Whole-Genome Sequence of Bacillus sonorensis Strain L12, a Source of Nonribosomal Lipopeptides.</title>
        <authorList>
            <person name="Adimpong D.B."/>
            <person name="Sorensen K.I."/>
            <person name="Nielsen D.S."/>
            <person name="Thorsen L."/>
            <person name="Rasmussen T.B."/>
            <person name="Derkx P.M."/>
            <person name="Jespersen L."/>
        </authorList>
    </citation>
    <scope>NUCLEOTIDE SEQUENCE [LARGE SCALE GENOMIC DNA]</scope>
    <source>
        <strain evidence="8 9">L12</strain>
    </source>
</reference>
<organism evidence="8 9">
    <name type="scientific">Bacillus sonorensis L12</name>
    <dbReference type="NCBI Taxonomy" id="1274524"/>
    <lineage>
        <taxon>Bacteria</taxon>
        <taxon>Bacillati</taxon>
        <taxon>Bacillota</taxon>
        <taxon>Bacilli</taxon>
        <taxon>Bacillales</taxon>
        <taxon>Bacillaceae</taxon>
        <taxon>Bacillus</taxon>
    </lineage>
</organism>
<dbReference type="SUPFAM" id="SSF53807">
    <property type="entry name" value="Helical backbone' metal receptor"/>
    <property type="match status" value="1"/>
</dbReference>
<dbReference type="InterPro" id="IPR051313">
    <property type="entry name" value="Bact_iron-sidero_bind"/>
</dbReference>
<dbReference type="GO" id="GO:1901678">
    <property type="term" value="P:iron coordination entity transport"/>
    <property type="evidence" value="ECO:0007669"/>
    <property type="project" value="UniProtKB-ARBA"/>
</dbReference>
<dbReference type="Gene3D" id="3.40.50.1980">
    <property type="entry name" value="Nitrogenase molybdenum iron protein domain"/>
    <property type="match status" value="2"/>
</dbReference>
<dbReference type="GO" id="GO:0005886">
    <property type="term" value="C:plasma membrane"/>
    <property type="evidence" value="ECO:0007669"/>
    <property type="project" value="UniProtKB-SubCell"/>
</dbReference>
<comment type="subcellular location">
    <subcellularLocation>
        <location evidence="1">Cell membrane</location>
        <topology evidence="1">Lipid-anchor</topology>
    </subcellularLocation>
</comment>
<dbReference type="PANTHER" id="PTHR30532">
    <property type="entry name" value="IRON III DICITRATE-BINDING PERIPLASMIC PROTEIN"/>
    <property type="match status" value="1"/>
</dbReference>